<keyword evidence="3" id="KW-1185">Reference proteome</keyword>
<sequence length="158" mass="16113">MSATPCAPARRSRAEAHRFRPRSHARGYLLTEVLCALAVLGVGLLSLGGAAVVALPWLREQAVLAQAMRVAAEAAEQHPWRATAPSSPPAPLASLASRSVAAGLIGSPRLCAAALAGPAAGGCVPGSRLSVVHLLARSAAPTETAPRDLRAIALWLAP</sequence>
<organism evidence="2 3">
    <name type="scientific">Cupriavidus respiraculi</name>
    <dbReference type="NCBI Taxonomy" id="195930"/>
    <lineage>
        <taxon>Bacteria</taxon>
        <taxon>Pseudomonadati</taxon>
        <taxon>Pseudomonadota</taxon>
        <taxon>Betaproteobacteria</taxon>
        <taxon>Burkholderiales</taxon>
        <taxon>Burkholderiaceae</taxon>
        <taxon>Cupriavidus</taxon>
    </lineage>
</organism>
<feature type="transmembrane region" description="Helical" evidence="1">
    <location>
        <begin position="28"/>
        <end position="58"/>
    </location>
</feature>
<dbReference type="RefSeq" id="WP_224042965.1">
    <property type="nucleotide sequence ID" value="NZ_CAJZAH010000003.1"/>
</dbReference>
<evidence type="ECO:0000256" key="1">
    <source>
        <dbReference type="SAM" id="Phobius"/>
    </source>
</evidence>
<keyword evidence="1" id="KW-0472">Membrane</keyword>
<evidence type="ECO:0000313" key="3">
    <source>
        <dbReference type="Proteomes" id="UP000721236"/>
    </source>
</evidence>
<name>A0ABM8XCZ1_9BURK</name>
<keyword evidence="1" id="KW-1133">Transmembrane helix</keyword>
<gene>
    <name evidence="2" type="ORF">LMG21510_03445</name>
</gene>
<proteinExistence type="predicted"/>
<keyword evidence="1" id="KW-0812">Transmembrane</keyword>
<evidence type="ECO:0000313" key="2">
    <source>
        <dbReference type="EMBL" id="CAG9177959.1"/>
    </source>
</evidence>
<dbReference type="EMBL" id="CAJZAH010000003">
    <property type="protein sequence ID" value="CAG9177959.1"/>
    <property type="molecule type" value="Genomic_DNA"/>
</dbReference>
<comment type="caution">
    <text evidence="2">The sequence shown here is derived from an EMBL/GenBank/DDBJ whole genome shotgun (WGS) entry which is preliminary data.</text>
</comment>
<protein>
    <recommendedName>
        <fullName evidence="4">Type II secretion system protein</fullName>
    </recommendedName>
</protein>
<accession>A0ABM8XCZ1</accession>
<evidence type="ECO:0008006" key="4">
    <source>
        <dbReference type="Google" id="ProtNLM"/>
    </source>
</evidence>
<dbReference type="Proteomes" id="UP000721236">
    <property type="component" value="Unassembled WGS sequence"/>
</dbReference>
<reference evidence="2 3" key="1">
    <citation type="submission" date="2021-08" db="EMBL/GenBank/DDBJ databases">
        <authorList>
            <person name="Peeters C."/>
        </authorList>
    </citation>
    <scope>NUCLEOTIDE SEQUENCE [LARGE SCALE GENOMIC DNA]</scope>
    <source>
        <strain evidence="2 3">LMG 21510</strain>
    </source>
</reference>